<dbReference type="Proteomes" id="UP000016922">
    <property type="component" value="Unassembled WGS sequence"/>
</dbReference>
<keyword evidence="6" id="KW-1185">Reference proteome</keyword>
<keyword evidence="3" id="KW-0472">Membrane</keyword>
<gene>
    <name evidence="5" type="ORF">GLAREA_11429</name>
</gene>
<dbReference type="GeneID" id="19470470"/>
<dbReference type="EMBL" id="KE145372">
    <property type="protein sequence ID" value="EPE24848.1"/>
    <property type="molecule type" value="Genomic_DNA"/>
</dbReference>
<dbReference type="CDD" id="cd12148">
    <property type="entry name" value="fungal_TF_MHR"/>
    <property type="match status" value="1"/>
</dbReference>
<dbReference type="GO" id="GO:0008270">
    <property type="term" value="F:zinc ion binding"/>
    <property type="evidence" value="ECO:0007669"/>
    <property type="project" value="InterPro"/>
</dbReference>
<dbReference type="PANTHER" id="PTHR31001:SF49">
    <property type="entry name" value="ZN(II)2CYS6 TRANSCRIPTION FACTOR (EUROFUNG)"/>
    <property type="match status" value="1"/>
</dbReference>
<dbReference type="InterPro" id="IPR050613">
    <property type="entry name" value="Sec_Metabolite_Reg"/>
</dbReference>
<evidence type="ECO:0000256" key="1">
    <source>
        <dbReference type="ARBA" id="ARBA00004123"/>
    </source>
</evidence>
<dbReference type="HOGENOM" id="CLU_007426_4_0_1"/>
<feature type="transmembrane region" description="Helical" evidence="3">
    <location>
        <begin position="203"/>
        <end position="223"/>
    </location>
</feature>
<dbReference type="KEGG" id="glz:GLAREA_11429"/>
<dbReference type="GO" id="GO:0005634">
    <property type="term" value="C:nucleus"/>
    <property type="evidence" value="ECO:0007669"/>
    <property type="project" value="UniProtKB-SubCell"/>
</dbReference>
<evidence type="ECO:0000313" key="6">
    <source>
        <dbReference type="Proteomes" id="UP000016922"/>
    </source>
</evidence>
<accession>S3DDY4</accession>
<dbReference type="AlphaFoldDB" id="S3DDY4"/>
<keyword evidence="3" id="KW-1133">Transmembrane helix</keyword>
<comment type="subcellular location">
    <subcellularLocation>
        <location evidence="1">Nucleus</location>
    </subcellularLocation>
</comment>
<evidence type="ECO:0000256" key="3">
    <source>
        <dbReference type="SAM" id="Phobius"/>
    </source>
</evidence>
<dbReference type="GO" id="GO:0003677">
    <property type="term" value="F:DNA binding"/>
    <property type="evidence" value="ECO:0007669"/>
    <property type="project" value="InterPro"/>
</dbReference>
<evidence type="ECO:0000259" key="4">
    <source>
        <dbReference type="SMART" id="SM00906"/>
    </source>
</evidence>
<reference evidence="5 6" key="1">
    <citation type="journal article" date="2013" name="BMC Genomics">
        <title>Genomics-driven discovery of the pneumocandin biosynthetic gene cluster in the fungus Glarea lozoyensis.</title>
        <authorList>
            <person name="Chen L."/>
            <person name="Yue Q."/>
            <person name="Zhang X."/>
            <person name="Xiang M."/>
            <person name="Wang C."/>
            <person name="Li S."/>
            <person name="Che Y."/>
            <person name="Ortiz-Lopez F.J."/>
            <person name="Bills G.F."/>
            <person name="Liu X."/>
            <person name="An Z."/>
        </authorList>
    </citation>
    <scope>NUCLEOTIDE SEQUENCE [LARGE SCALE GENOMIC DNA]</scope>
    <source>
        <strain evidence="6">ATCC 20868 / MF5171</strain>
    </source>
</reference>
<dbReference type="Pfam" id="PF04082">
    <property type="entry name" value="Fungal_trans"/>
    <property type="match status" value="1"/>
</dbReference>
<dbReference type="OMA" id="ILCHECT"/>
<dbReference type="RefSeq" id="XP_008087763.1">
    <property type="nucleotide sequence ID" value="XM_008089572.1"/>
</dbReference>
<dbReference type="InterPro" id="IPR007219">
    <property type="entry name" value="XnlR_reg_dom"/>
</dbReference>
<evidence type="ECO:0000256" key="2">
    <source>
        <dbReference type="ARBA" id="ARBA00023242"/>
    </source>
</evidence>
<dbReference type="GO" id="GO:0006351">
    <property type="term" value="P:DNA-templated transcription"/>
    <property type="evidence" value="ECO:0007669"/>
    <property type="project" value="InterPro"/>
</dbReference>
<sequence length="703" mass="78902">MPRKRPVASMQNRLRHLESLVKGVMTGETPQSIDNGSPTSPGMVHATETRLTSQSSEIHTESMGIENISQGISDSLARMSAKDSFDGGPDVLIGTSQSTFVGGTHWAAILEDIEDVKEYFEEMEDGQNEEPEMNFSTINAITFNYQQTATKSDLVGALPPKFVVDRLIARYFNCHSPLISILHKSKFEKEYQTFWSDPIKAPVSYIALIFALIAISSFAMIGANEQHPDTRGLPVDMIRSYRGSCLQALILSEYTRPGPYTMETLFLHLEGEFLFSKDGTLVPYLMIGTIVRLALRIGLHRDPSKAGGNFTPFQAEMRRRIWHLIAQMDMLGSFHVGLPGQVGAIESDVEYPRNLRDEDFNEDTKELPPPRPASEFTSISYMICKSILCHECTQVASFAHSLKPRPYENVLELDQALHAAFEKVPAFYRFGPTGISIFESPNVVTKQFSLFLLYHKARCMLHRKYFILANSDQRYENSRKEALDAAKQLLWGQSMTYESAIAPGGPLSNDKWFLSTLATHDFLLAAMILYTRIMQIIPRQQDQYEVSEMIAAIERSHHAWGNTNEASAKKARNVSKAMLTKIRAARAAQSGKHQAKVKHGYNQTDQGVEALSLGDIVGHDNSIITDHELDQWMNIDNYDETSQSSGDGLLMNKNPMPLSAPFNTFIDVPGNIDWDMFDDEVWPRTEGGENWPLADFPDFQASS</sequence>
<name>S3DDY4_GLAL2</name>
<dbReference type="PANTHER" id="PTHR31001">
    <property type="entry name" value="UNCHARACTERIZED TRANSCRIPTIONAL REGULATORY PROTEIN"/>
    <property type="match status" value="1"/>
</dbReference>
<organism evidence="5 6">
    <name type="scientific">Glarea lozoyensis (strain ATCC 20868 / MF5171)</name>
    <dbReference type="NCBI Taxonomy" id="1116229"/>
    <lineage>
        <taxon>Eukaryota</taxon>
        <taxon>Fungi</taxon>
        <taxon>Dikarya</taxon>
        <taxon>Ascomycota</taxon>
        <taxon>Pezizomycotina</taxon>
        <taxon>Leotiomycetes</taxon>
        <taxon>Helotiales</taxon>
        <taxon>Helotiaceae</taxon>
        <taxon>Glarea</taxon>
    </lineage>
</organism>
<dbReference type="OrthoDB" id="5431381at2759"/>
<evidence type="ECO:0000313" key="5">
    <source>
        <dbReference type="EMBL" id="EPE24848.1"/>
    </source>
</evidence>
<feature type="domain" description="Xylanolytic transcriptional activator regulatory" evidence="4">
    <location>
        <begin position="283"/>
        <end position="358"/>
    </location>
</feature>
<keyword evidence="2" id="KW-0539">Nucleus</keyword>
<keyword evidence="3" id="KW-0812">Transmembrane</keyword>
<protein>
    <submittedName>
        <fullName evidence="5">C6 transcription factor, putative</fullName>
    </submittedName>
</protein>
<proteinExistence type="predicted"/>
<dbReference type="SMART" id="SM00906">
    <property type="entry name" value="Fungal_trans"/>
    <property type="match status" value="1"/>
</dbReference>